<evidence type="ECO:0000256" key="6">
    <source>
        <dbReference type="ARBA" id="ARBA00022833"/>
    </source>
</evidence>
<keyword evidence="4 9" id="KW-0732">Signal</keyword>
<feature type="signal peptide" evidence="9">
    <location>
        <begin position="1"/>
        <end position="28"/>
    </location>
</feature>
<dbReference type="CDD" id="cd04275">
    <property type="entry name" value="ZnMc_pappalysin_like"/>
    <property type="match status" value="1"/>
</dbReference>
<name>A0A7C2JZ22_9PLAN</name>
<gene>
    <name evidence="11" type="ORF">ENQ76_02250</name>
</gene>
<evidence type="ECO:0000256" key="2">
    <source>
        <dbReference type="ARBA" id="ARBA00022670"/>
    </source>
</evidence>
<evidence type="ECO:0000256" key="3">
    <source>
        <dbReference type="ARBA" id="ARBA00022723"/>
    </source>
</evidence>
<dbReference type="Gene3D" id="3.40.390.10">
    <property type="entry name" value="Collagenase (Catalytic Domain)"/>
    <property type="match status" value="1"/>
</dbReference>
<evidence type="ECO:0000259" key="10">
    <source>
        <dbReference type="Pfam" id="PF05572"/>
    </source>
</evidence>
<dbReference type="GO" id="GO:0008237">
    <property type="term" value="F:metallopeptidase activity"/>
    <property type="evidence" value="ECO:0007669"/>
    <property type="project" value="UniProtKB-KW"/>
</dbReference>
<keyword evidence="3" id="KW-0479">Metal-binding</keyword>
<protein>
    <submittedName>
        <fullName evidence="11">Zinc metalloprotease</fullName>
    </submittedName>
</protein>
<sequence>MQQTSAMLAVSASALLAAGAMFVGTPQATVATAPAASHDSSARQLGPGKRICGTPELTAAEIDLIERFAEAERRRLGKRAAAALGPIPVAFHVVYYDDGFFTTGLLTQTDVQNQIDALNVAYAPTGISFTLASTSFTNNLDWFLHTPGSIDERNMKLALGADSREFLNIYTTGLTFTGLLGYATFPWNLRRAPELDGVVVSFDSVPGGSFPYDEGDTAVHEVGHWAGLFHTFQGGCSKRNDAVSDTPAEAQPFFGCSFVQPDTCPAPGLDPIFNFMDYSDDACLDEFTAGQTSRATQMLSIFRSALFD</sequence>
<dbReference type="GO" id="GO:0046872">
    <property type="term" value="F:metal ion binding"/>
    <property type="evidence" value="ECO:0007669"/>
    <property type="project" value="UniProtKB-KW"/>
</dbReference>
<dbReference type="InterPro" id="IPR024079">
    <property type="entry name" value="MetalloPept_cat_dom_sf"/>
</dbReference>
<evidence type="ECO:0000256" key="8">
    <source>
        <dbReference type="ARBA" id="ARBA00023157"/>
    </source>
</evidence>
<keyword evidence="5" id="KW-0378">Hydrolase</keyword>
<evidence type="ECO:0000313" key="11">
    <source>
        <dbReference type="EMBL" id="HEN14278.1"/>
    </source>
</evidence>
<dbReference type="PANTHER" id="PTHR47466:SF1">
    <property type="entry name" value="METALLOPROTEASE MEP1 (AFU_ORTHOLOGUE AFUA_1G07730)-RELATED"/>
    <property type="match status" value="1"/>
</dbReference>
<dbReference type="EMBL" id="DSOK01000070">
    <property type="protein sequence ID" value="HEN14278.1"/>
    <property type="molecule type" value="Genomic_DNA"/>
</dbReference>
<reference evidence="11" key="1">
    <citation type="journal article" date="2020" name="mSystems">
        <title>Genome- and Community-Level Interaction Insights into Carbon Utilization and Element Cycling Functions of Hydrothermarchaeota in Hydrothermal Sediment.</title>
        <authorList>
            <person name="Zhou Z."/>
            <person name="Liu Y."/>
            <person name="Xu W."/>
            <person name="Pan J."/>
            <person name="Luo Z.H."/>
            <person name="Li M."/>
        </authorList>
    </citation>
    <scope>NUCLEOTIDE SEQUENCE [LARGE SCALE GENOMIC DNA]</scope>
    <source>
        <strain evidence="11">SpSt-339</strain>
    </source>
</reference>
<feature type="domain" description="Peptidase M43 pregnancy-associated plasma-A" evidence="10">
    <location>
        <begin position="214"/>
        <end position="299"/>
    </location>
</feature>
<organism evidence="11">
    <name type="scientific">Schlesneria paludicola</name>
    <dbReference type="NCBI Taxonomy" id="360056"/>
    <lineage>
        <taxon>Bacteria</taxon>
        <taxon>Pseudomonadati</taxon>
        <taxon>Planctomycetota</taxon>
        <taxon>Planctomycetia</taxon>
        <taxon>Planctomycetales</taxon>
        <taxon>Planctomycetaceae</taxon>
        <taxon>Schlesneria</taxon>
    </lineage>
</organism>
<keyword evidence="2 11" id="KW-0645">Protease</keyword>
<keyword evidence="8" id="KW-1015">Disulfide bond</keyword>
<comment type="caution">
    <text evidence="11">The sequence shown here is derived from an EMBL/GenBank/DDBJ whole genome shotgun (WGS) entry which is preliminary data.</text>
</comment>
<dbReference type="InterPro" id="IPR008754">
    <property type="entry name" value="Peptidase_M43"/>
</dbReference>
<keyword evidence="7 11" id="KW-0482">Metalloprotease</keyword>
<dbReference type="GO" id="GO:0006508">
    <property type="term" value="P:proteolysis"/>
    <property type="evidence" value="ECO:0007669"/>
    <property type="project" value="UniProtKB-KW"/>
</dbReference>
<evidence type="ECO:0000256" key="7">
    <source>
        <dbReference type="ARBA" id="ARBA00023049"/>
    </source>
</evidence>
<comment type="similarity">
    <text evidence="1">Belongs to the peptidase M43B family.</text>
</comment>
<evidence type="ECO:0000256" key="5">
    <source>
        <dbReference type="ARBA" id="ARBA00022801"/>
    </source>
</evidence>
<accession>A0A7C2JZ22</accession>
<feature type="chain" id="PRO_5028347832" evidence="9">
    <location>
        <begin position="29"/>
        <end position="308"/>
    </location>
</feature>
<evidence type="ECO:0000256" key="9">
    <source>
        <dbReference type="SAM" id="SignalP"/>
    </source>
</evidence>
<evidence type="ECO:0000256" key="4">
    <source>
        <dbReference type="ARBA" id="ARBA00022729"/>
    </source>
</evidence>
<proteinExistence type="inferred from homology"/>
<dbReference type="AlphaFoldDB" id="A0A7C2JZ22"/>
<evidence type="ECO:0000256" key="1">
    <source>
        <dbReference type="ARBA" id="ARBA00008721"/>
    </source>
</evidence>
<dbReference type="Pfam" id="PF05572">
    <property type="entry name" value="Peptidase_M43"/>
    <property type="match status" value="1"/>
</dbReference>
<dbReference type="PANTHER" id="PTHR47466">
    <property type="match status" value="1"/>
</dbReference>
<dbReference type="SUPFAM" id="SSF55486">
    <property type="entry name" value="Metalloproteases ('zincins'), catalytic domain"/>
    <property type="match status" value="1"/>
</dbReference>
<keyword evidence="6" id="KW-0862">Zinc</keyword>